<dbReference type="InterPro" id="IPR017871">
    <property type="entry name" value="ABC_transporter-like_CS"/>
</dbReference>
<comment type="subcellular location">
    <subcellularLocation>
        <location evidence="1">Cell membrane</location>
        <topology evidence="1">Multi-pass membrane protein</topology>
    </subcellularLocation>
</comment>
<dbReference type="InterPro" id="IPR036640">
    <property type="entry name" value="ABC1_TM_sf"/>
</dbReference>
<dbReference type="PROSITE" id="PS00211">
    <property type="entry name" value="ABC_TRANSPORTER_1"/>
    <property type="match status" value="1"/>
</dbReference>
<evidence type="ECO:0000259" key="9">
    <source>
        <dbReference type="PROSITE" id="PS50929"/>
    </source>
</evidence>
<keyword evidence="4 10" id="KW-0067">ATP-binding</keyword>
<dbReference type="Proteomes" id="UP001056109">
    <property type="component" value="Chromosome"/>
</dbReference>
<evidence type="ECO:0000256" key="3">
    <source>
        <dbReference type="ARBA" id="ARBA00022741"/>
    </source>
</evidence>
<dbReference type="EMBL" id="CP099547">
    <property type="protein sequence ID" value="USR79916.1"/>
    <property type="molecule type" value="Genomic_DNA"/>
</dbReference>
<dbReference type="RefSeq" id="WP_252673775.1">
    <property type="nucleotide sequence ID" value="NZ_CP099547.1"/>
</dbReference>
<feature type="transmembrane region" description="Helical" evidence="7">
    <location>
        <begin position="249"/>
        <end position="272"/>
    </location>
</feature>
<proteinExistence type="predicted"/>
<feature type="transmembrane region" description="Helical" evidence="7">
    <location>
        <begin position="284"/>
        <end position="307"/>
    </location>
</feature>
<dbReference type="InterPro" id="IPR027417">
    <property type="entry name" value="P-loop_NTPase"/>
</dbReference>
<feature type="transmembrane region" description="Helical" evidence="7">
    <location>
        <begin position="140"/>
        <end position="160"/>
    </location>
</feature>
<evidence type="ECO:0000259" key="8">
    <source>
        <dbReference type="PROSITE" id="PS50893"/>
    </source>
</evidence>
<evidence type="ECO:0000256" key="6">
    <source>
        <dbReference type="ARBA" id="ARBA00023136"/>
    </source>
</evidence>
<keyword evidence="2 7" id="KW-0812">Transmembrane</keyword>
<dbReference type="InterPro" id="IPR039421">
    <property type="entry name" value="Type_1_exporter"/>
</dbReference>
<evidence type="ECO:0000313" key="10">
    <source>
        <dbReference type="EMBL" id="USR79916.1"/>
    </source>
</evidence>
<dbReference type="PROSITE" id="PS50893">
    <property type="entry name" value="ABC_TRANSPORTER_2"/>
    <property type="match status" value="1"/>
</dbReference>
<evidence type="ECO:0000256" key="5">
    <source>
        <dbReference type="ARBA" id="ARBA00022989"/>
    </source>
</evidence>
<gene>
    <name evidence="10" type="ORF">NG665_02745</name>
</gene>
<dbReference type="PANTHER" id="PTHR24221">
    <property type="entry name" value="ATP-BINDING CASSETTE SUB-FAMILY B"/>
    <property type="match status" value="1"/>
</dbReference>
<dbReference type="InterPro" id="IPR003593">
    <property type="entry name" value="AAA+_ATPase"/>
</dbReference>
<evidence type="ECO:0000256" key="4">
    <source>
        <dbReference type="ARBA" id="ARBA00022840"/>
    </source>
</evidence>
<protein>
    <submittedName>
        <fullName evidence="10">ABC transporter ATP-binding protein/permease</fullName>
    </submittedName>
</protein>
<dbReference type="SUPFAM" id="SSF90123">
    <property type="entry name" value="ABC transporter transmembrane region"/>
    <property type="match status" value="1"/>
</dbReference>
<dbReference type="Pfam" id="PF00664">
    <property type="entry name" value="ABC_membrane"/>
    <property type="match status" value="1"/>
</dbReference>
<dbReference type="PANTHER" id="PTHR24221:SF261">
    <property type="entry name" value="GLUTATHIONE_L-CYSTEINE TRANSPORT SYSTEM ATP-BINDING_PERMEASE PROTEIN CYDD"/>
    <property type="match status" value="1"/>
</dbReference>
<dbReference type="Pfam" id="PF00005">
    <property type="entry name" value="ABC_tran"/>
    <property type="match status" value="1"/>
</dbReference>
<feature type="transmembrane region" description="Helical" evidence="7">
    <location>
        <begin position="32"/>
        <end position="50"/>
    </location>
</feature>
<dbReference type="InterPro" id="IPR003439">
    <property type="entry name" value="ABC_transporter-like_ATP-bd"/>
</dbReference>
<accession>A0ABY5AJH1</accession>
<keyword evidence="3" id="KW-0547">Nucleotide-binding</keyword>
<name>A0ABY5AJH1_9ACTO</name>
<reference evidence="10" key="1">
    <citation type="submission" date="2022-06" db="EMBL/GenBank/DDBJ databases">
        <title>Complete Genome Sequence of Arcanobacterium pinnipediorum strain DSM 28752 isolated from a harbour seal.</title>
        <authorList>
            <person name="Borowiak M."/>
            <person name="Kreitlow A."/>
            <person name="Alssahen M."/>
            <person name="Malorny B."/>
            <person name="Laemmler C."/>
            <person name="Prenger-Berninghoff E."/>
            <person name="Siebert U."/>
            <person name="Ploetz M."/>
            <person name="Abdulmawjood A."/>
        </authorList>
    </citation>
    <scope>NUCLEOTIDE SEQUENCE</scope>
    <source>
        <strain evidence="10">DSM 28752</strain>
    </source>
</reference>
<evidence type="ECO:0000313" key="11">
    <source>
        <dbReference type="Proteomes" id="UP001056109"/>
    </source>
</evidence>
<dbReference type="SMART" id="SM00382">
    <property type="entry name" value="AAA"/>
    <property type="match status" value="1"/>
</dbReference>
<dbReference type="GO" id="GO:0005524">
    <property type="term" value="F:ATP binding"/>
    <property type="evidence" value="ECO:0007669"/>
    <property type="project" value="UniProtKB-KW"/>
</dbReference>
<keyword evidence="11" id="KW-1185">Reference proteome</keyword>
<dbReference type="Gene3D" id="3.40.50.300">
    <property type="entry name" value="P-loop containing nucleotide triphosphate hydrolases"/>
    <property type="match status" value="1"/>
</dbReference>
<keyword evidence="6 7" id="KW-0472">Membrane</keyword>
<feature type="domain" description="ABC transmembrane type-1" evidence="9">
    <location>
        <begin position="51"/>
        <end position="310"/>
    </location>
</feature>
<dbReference type="SUPFAM" id="SSF52540">
    <property type="entry name" value="P-loop containing nucleoside triphosphate hydrolases"/>
    <property type="match status" value="1"/>
</dbReference>
<feature type="transmembrane region" description="Helical" evidence="7">
    <location>
        <begin position="62"/>
        <end position="86"/>
    </location>
</feature>
<dbReference type="Gene3D" id="1.20.1560.10">
    <property type="entry name" value="ABC transporter type 1, transmembrane domain"/>
    <property type="match status" value="1"/>
</dbReference>
<evidence type="ECO:0000256" key="7">
    <source>
        <dbReference type="SAM" id="Phobius"/>
    </source>
</evidence>
<dbReference type="PROSITE" id="PS50929">
    <property type="entry name" value="ABC_TM1F"/>
    <property type="match status" value="1"/>
</dbReference>
<feature type="transmembrane region" description="Helical" evidence="7">
    <location>
        <begin position="166"/>
        <end position="188"/>
    </location>
</feature>
<keyword evidence="5 7" id="KW-1133">Transmembrane helix</keyword>
<evidence type="ECO:0000256" key="2">
    <source>
        <dbReference type="ARBA" id="ARBA00022692"/>
    </source>
</evidence>
<evidence type="ECO:0000256" key="1">
    <source>
        <dbReference type="ARBA" id="ARBA00004651"/>
    </source>
</evidence>
<feature type="domain" description="ABC transporter" evidence="8">
    <location>
        <begin position="345"/>
        <end position="562"/>
    </location>
</feature>
<organism evidence="10 11">
    <name type="scientific">Arcanobacterium pinnipediorum</name>
    <dbReference type="NCBI Taxonomy" id="1503041"/>
    <lineage>
        <taxon>Bacteria</taxon>
        <taxon>Bacillati</taxon>
        <taxon>Actinomycetota</taxon>
        <taxon>Actinomycetes</taxon>
        <taxon>Actinomycetales</taxon>
        <taxon>Actinomycetaceae</taxon>
        <taxon>Arcanobacterium</taxon>
    </lineage>
</organism>
<dbReference type="InterPro" id="IPR011527">
    <property type="entry name" value="ABC1_TM_dom"/>
</dbReference>
<sequence length="562" mass="60590">MSKAQRRDHRPKVQVISPAGSKGTRYTAIMRVLVELGSAVALGATAHQLGTYLGGATPAGRGWIIGGIAAVVAGIFGILEIVSGVSQARAEEKRIRHRILSHIFTSKSLPKNDSDQFSSAKLIQLMTDNAERLTDFRQQYLGSTLAALLTPVLLVGYIATRIDVRLGLGMAISIPLVPLLVGGFLRVFRGVSARSRAERAKLTTQYLDAIRNLTAVRLFGAGPRLETTLRAQGETNRKAIMKILAGNQVVIIVLDGVFSLVFICWSVLLISWGIDAGRIGITEALTALFLLVLLLEPLNQVAGFFYIGMGGIAAQRAIKRYLEQHPQPEPNTPKPLESAPSEHLIDVREVNYDYGRGEVLHNAHLHVDTGQKVAVMGPSGAGKSTLLGLLKGSLPLQDGSIVISGQQLASLSPADIRKLAASVSQTTWLFTGTIADNLRLVRKDATEEDMWAALERAHVAHDIRRMPAGLNTDVGERGSRLSGGQAQRISLARAFLSGREIVFLDEPTSHVDVESEARIIDAIAEIGSDLSVVMVTHREALLRIADKLYTVTDGTVTEGARS</sequence>